<dbReference type="EMBL" id="JBHRYB010000013">
    <property type="protein sequence ID" value="MFC3680757.1"/>
    <property type="molecule type" value="Genomic_DNA"/>
</dbReference>
<dbReference type="InterPro" id="IPR049249">
    <property type="entry name" value="DUF6882"/>
</dbReference>
<dbReference type="Pfam" id="PF21813">
    <property type="entry name" value="DUF6882"/>
    <property type="match status" value="1"/>
</dbReference>
<proteinExistence type="predicted"/>
<gene>
    <name evidence="1" type="ORF">ACFOMG_11675</name>
</gene>
<evidence type="ECO:0000313" key="2">
    <source>
        <dbReference type="Proteomes" id="UP001595722"/>
    </source>
</evidence>
<keyword evidence="2" id="KW-1185">Reference proteome</keyword>
<accession>A0ABV7VVQ2</accession>
<reference evidence="2" key="1">
    <citation type="journal article" date="2019" name="Int. J. Syst. Evol. Microbiol.">
        <title>The Global Catalogue of Microorganisms (GCM) 10K type strain sequencing project: providing services to taxonomists for standard genome sequencing and annotation.</title>
        <authorList>
            <consortium name="The Broad Institute Genomics Platform"/>
            <consortium name="The Broad Institute Genome Sequencing Center for Infectious Disease"/>
            <person name="Wu L."/>
            <person name="Ma J."/>
        </authorList>
    </citation>
    <scope>NUCLEOTIDE SEQUENCE [LARGE SCALE GENOMIC DNA]</scope>
    <source>
        <strain evidence="2">KCTC 42424</strain>
    </source>
</reference>
<protein>
    <submittedName>
        <fullName evidence="1">DUF6882 domain-containing protein</fullName>
    </submittedName>
</protein>
<evidence type="ECO:0000313" key="1">
    <source>
        <dbReference type="EMBL" id="MFC3680757.1"/>
    </source>
</evidence>
<organism evidence="1 2">
    <name type="scientific">Bacterioplanoides pacificum</name>
    <dbReference type="NCBI Taxonomy" id="1171596"/>
    <lineage>
        <taxon>Bacteria</taxon>
        <taxon>Pseudomonadati</taxon>
        <taxon>Pseudomonadota</taxon>
        <taxon>Gammaproteobacteria</taxon>
        <taxon>Oceanospirillales</taxon>
        <taxon>Oceanospirillaceae</taxon>
        <taxon>Bacterioplanoides</taxon>
    </lineage>
</organism>
<comment type="caution">
    <text evidence="1">The sequence shown here is derived from an EMBL/GenBank/DDBJ whole genome shotgun (WGS) entry which is preliminary data.</text>
</comment>
<dbReference type="RefSeq" id="WP_376866813.1">
    <property type="nucleotide sequence ID" value="NZ_JBHRYB010000013.1"/>
</dbReference>
<sequence length="222" mass="23675">MSPEFRKLLSQHVGSAFAKQLAFAELLGERGWGVDLGAGQATFGDDLCFPIQLLGTESDGDNSWLWAWANQASNLPAALLKSGEDLKALGEELNIAELKERSYSTSVADGHAIAMMASVLNPLSCYYRGPYDGGALYFLLNDLPPQVTAPVSPQQAVSVISQVISVFDVDHRLMITAFLTAQGYAVSETEASISAVTEAGDLTFVFDADGRLADINGNLQPA</sequence>
<dbReference type="Proteomes" id="UP001595722">
    <property type="component" value="Unassembled WGS sequence"/>
</dbReference>
<name>A0ABV7VVQ2_9GAMM</name>